<gene>
    <name evidence="1" type="ORF">XD93_0381</name>
</gene>
<dbReference type="AlphaFoldDB" id="A0A101HIL2"/>
<name>A0A101HIL2_9BACT</name>
<comment type="caution">
    <text evidence="1">The sequence shown here is derived from an EMBL/GenBank/DDBJ whole genome shotgun (WGS) entry which is preliminary data.</text>
</comment>
<dbReference type="Proteomes" id="UP000053904">
    <property type="component" value="Unassembled WGS sequence"/>
</dbReference>
<protein>
    <submittedName>
        <fullName evidence="1">Uncharacterized protein</fullName>
    </submittedName>
</protein>
<sequence length="151" mass="17787">MIETYENIVSYEEFEPLSSEYLEGLEVPEDIEEFEVREAINSSDPLYDWLKISYIKNNFDIEIPDSWIEEDRKYIVASFEVLEGIIAWKKAAKSGINKESYLEDLNEKIKETLLIKEGDEYFSDYPTPKLTQEEVMNVLFYVGHFLSKEQS</sequence>
<evidence type="ECO:0000313" key="1">
    <source>
        <dbReference type="EMBL" id="KUK77353.1"/>
    </source>
</evidence>
<accession>A0A101HIL2</accession>
<organism evidence="1 2">
    <name type="scientific">candidate division WS6 bacterium 34_10</name>
    <dbReference type="NCBI Taxonomy" id="1641389"/>
    <lineage>
        <taxon>Bacteria</taxon>
        <taxon>Candidatus Dojkabacteria</taxon>
    </lineage>
</organism>
<reference evidence="2" key="1">
    <citation type="journal article" date="2015" name="MBio">
        <title>Genome-Resolved Metagenomic Analysis Reveals Roles for Candidate Phyla and Other Microbial Community Members in Biogeochemical Transformations in Oil Reservoirs.</title>
        <authorList>
            <person name="Hu P."/>
            <person name="Tom L."/>
            <person name="Singh A."/>
            <person name="Thomas B.C."/>
            <person name="Baker B.J."/>
            <person name="Piceno Y.M."/>
            <person name="Andersen G.L."/>
            <person name="Banfield J.F."/>
        </authorList>
    </citation>
    <scope>NUCLEOTIDE SEQUENCE [LARGE SCALE GENOMIC DNA]</scope>
</reference>
<proteinExistence type="predicted"/>
<dbReference type="EMBL" id="LGGO01000041">
    <property type="protein sequence ID" value="KUK77353.1"/>
    <property type="molecule type" value="Genomic_DNA"/>
</dbReference>
<evidence type="ECO:0000313" key="2">
    <source>
        <dbReference type="Proteomes" id="UP000053904"/>
    </source>
</evidence>